<keyword evidence="1" id="KW-0547">Nucleotide-binding</keyword>
<dbReference type="GO" id="GO:0005524">
    <property type="term" value="F:ATP binding"/>
    <property type="evidence" value="ECO:0007669"/>
    <property type="project" value="UniProtKB-KW"/>
</dbReference>
<dbReference type="InterPro" id="IPR015854">
    <property type="entry name" value="ABC_transpr_LolD-like"/>
</dbReference>
<reference evidence="4 5" key="1">
    <citation type="submission" date="2021-03" db="EMBL/GenBank/DDBJ databases">
        <title>Sneathiella sp. CAU 1612 isolated from Kang Won-do.</title>
        <authorList>
            <person name="Kim W."/>
        </authorList>
    </citation>
    <scope>NUCLEOTIDE SEQUENCE [LARGE SCALE GENOMIC DNA]</scope>
    <source>
        <strain evidence="4 5">CAU 1612</strain>
    </source>
</reference>
<keyword evidence="2 4" id="KW-0067">ATP-binding</keyword>
<dbReference type="InterPro" id="IPR027417">
    <property type="entry name" value="P-loop_NTPase"/>
</dbReference>
<protein>
    <submittedName>
        <fullName evidence="4">ATP-binding cassette domain-containing protein</fullName>
    </submittedName>
</protein>
<organism evidence="4 5">
    <name type="scientific">Sneathiella sedimenti</name>
    <dbReference type="NCBI Taxonomy" id="2816034"/>
    <lineage>
        <taxon>Bacteria</taxon>
        <taxon>Pseudomonadati</taxon>
        <taxon>Pseudomonadota</taxon>
        <taxon>Alphaproteobacteria</taxon>
        <taxon>Sneathiellales</taxon>
        <taxon>Sneathiellaceae</taxon>
        <taxon>Sneathiella</taxon>
    </lineage>
</organism>
<dbReference type="Gene3D" id="3.40.50.300">
    <property type="entry name" value="P-loop containing nucleotide triphosphate hydrolases"/>
    <property type="match status" value="1"/>
</dbReference>
<keyword evidence="5" id="KW-1185">Reference proteome</keyword>
<dbReference type="PROSITE" id="PS00211">
    <property type="entry name" value="ABC_TRANSPORTER_1"/>
    <property type="match status" value="1"/>
</dbReference>
<accession>A0ABS3F6G1</accession>
<gene>
    <name evidence="4" type="ORF">J0X12_10835</name>
</gene>
<dbReference type="SUPFAM" id="SSF52540">
    <property type="entry name" value="P-loop containing nucleoside triphosphate hydrolases"/>
    <property type="match status" value="1"/>
</dbReference>
<dbReference type="EMBL" id="JAFLNC010000003">
    <property type="protein sequence ID" value="MBO0334114.1"/>
    <property type="molecule type" value="Genomic_DNA"/>
</dbReference>
<sequence>MVETILPVELQNAIVRKGTKDIIGPLNLTFGGKGCSIVIGPNGAGKTTLLRLLHGLERTTSGTVRWAARKGDTYSRQSFVFQAPVVLRRSGIENIAYPLYVRGVVKKAARAEAEKWIGDIGLRDVGNNDASVLSGGEKQKLAMARALITKPEVLFLDEPTANLDGAATLEIEGLIRAAVEAGTRVIMATHDFGQARRLATEILFMYHGKVHERATADTFFDDPQSEEARKFLRGDLLV</sequence>
<dbReference type="InterPro" id="IPR003439">
    <property type="entry name" value="ABC_transporter-like_ATP-bd"/>
</dbReference>
<evidence type="ECO:0000313" key="5">
    <source>
        <dbReference type="Proteomes" id="UP000664761"/>
    </source>
</evidence>
<name>A0ABS3F6G1_9PROT</name>
<evidence type="ECO:0000259" key="3">
    <source>
        <dbReference type="PROSITE" id="PS50893"/>
    </source>
</evidence>
<proteinExistence type="predicted"/>
<feature type="domain" description="ABC transporter" evidence="3">
    <location>
        <begin position="8"/>
        <end position="232"/>
    </location>
</feature>
<dbReference type="InterPro" id="IPR017871">
    <property type="entry name" value="ABC_transporter-like_CS"/>
</dbReference>
<evidence type="ECO:0000313" key="4">
    <source>
        <dbReference type="EMBL" id="MBO0334114.1"/>
    </source>
</evidence>
<dbReference type="SMART" id="SM00382">
    <property type="entry name" value="AAA"/>
    <property type="match status" value="1"/>
</dbReference>
<dbReference type="InterPro" id="IPR003593">
    <property type="entry name" value="AAA+_ATPase"/>
</dbReference>
<evidence type="ECO:0000256" key="1">
    <source>
        <dbReference type="ARBA" id="ARBA00022741"/>
    </source>
</evidence>
<comment type="caution">
    <text evidence="4">The sequence shown here is derived from an EMBL/GenBank/DDBJ whole genome shotgun (WGS) entry which is preliminary data.</text>
</comment>
<dbReference type="PROSITE" id="PS50893">
    <property type="entry name" value="ABC_TRANSPORTER_2"/>
    <property type="match status" value="1"/>
</dbReference>
<dbReference type="RefSeq" id="WP_207045538.1">
    <property type="nucleotide sequence ID" value="NZ_JAFLNC010000003.1"/>
</dbReference>
<dbReference type="PANTHER" id="PTHR24220">
    <property type="entry name" value="IMPORT ATP-BINDING PROTEIN"/>
    <property type="match status" value="1"/>
</dbReference>
<dbReference type="Proteomes" id="UP000664761">
    <property type="component" value="Unassembled WGS sequence"/>
</dbReference>
<dbReference type="Pfam" id="PF00005">
    <property type="entry name" value="ABC_tran"/>
    <property type="match status" value="1"/>
</dbReference>
<evidence type="ECO:0000256" key="2">
    <source>
        <dbReference type="ARBA" id="ARBA00022840"/>
    </source>
</evidence>